<dbReference type="InterPro" id="IPR002885">
    <property type="entry name" value="PPR_rpt"/>
</dbReference>
<dbReference type="Pfam" id="PF01535">
    <property type="entry name" value="PPR"/>
    <property type="match status" value="3"/>
</dbReference>
<keyword evidence="1" id="KW-0677">Repeat</keyword>
<organism evidence="3 4">
    <name type="scientific">Vigna mungo</name>
    <name type="common">Black gram</name>
    <name type="synonym">Phaseolus mungo</name>
    <dbReference type="NCBI Taxonomy" id="3915"/>
    <lineage>
        <taxon>Eukaryota</taxon>
        <taxon>Viridiplantae</taxon>
        <taxon>Streptophyta</taxon>
        <taxon>Embryophyta</taxon>
        <taxon>Tracheophyta</taxon>
        <taxon>Spermatophyta</taxon>
        <taxon>Magnoliopsida</taxon>
        <taxon>eudicotyledons</taxon>
        <taxon>Gunneridae</taxon>
        <taxon>Pentapetalae</taxon>
        <taxon>rosids</taxon>
        <taxon>fabids</taxon>
        <taxon>Fabales</taxon>
        <taxon>Fabaceae</taxon>
        <taxon>Papilionoideae</taxon>
        <taxon>50 kb inversion clade</taxon>
        <taxon>NPAAA clade</taxon>
        <taxon>indigoferoid/millettioid clade</taxon>
        <taxon>Phaseoleae</taxon>
        <taxon>Vigna</taxon>
    </lineage>
</organism>
<dbReference type="PANTHER" id="PTHR34565:SF1">
    <property type="entry name" value="TRANSMEMBRANE PROTEIN"/>
    <property type="match status" value="1"/>
</dbReference>
<dbReference type="Gene3D" id="1.25.40.10">
    <property type="entry name" value="Tetratricopeptide repeat domain"/>
    <property type="match status" value="2"/>
</dbReference>
<dbReference type="EMBL" id="CP144692">
    <property type="protein sequence ID" value="WVY96841.1"/>
    <property type="molecule type" value="Genomic_DNA"/>
</dbReference>
<dbReference type="InterPro" id="IPR011990">
    <property type="entry name" value="TPR-like_helical_dom_sf"/>
</dbReference>
<protein>
    <recommendedName>
        <fullName evidence="5">Pentatricopeptide repeat-containing protein</fullName>
    </recommendedName>
</protein>
<dbReference type="InterPro" id="IPR052867">
    <property type="entry name" value="ATP_Synthase_Subunit_6"/>
</dbReference>
<evidence type="ECO:0008006" key="5">
    <source>
        <dbReference type="Google" id="ProtNLM"/>
    </source>
</evidence>
<keyword evidence="4" id="KW-1185">Reference proteome</keyword>
<dbReference type="PROSITE" id="PS51375">
    <property type="entry name" value="PPR"/>
    <property type="match status" value="1"/>
</dbReference>
<evidence type="ECO:0000313" key="4">
    <source>
        <dbReference type="Proteomes" id="UP001374535"/>
    </source>
</evidence>
<name>A0AAQ3MTJ2_VIGMU</name>
<dbReference type="AlphaFoldDB" id="A0AAQ3MTJ2"/>
<accession>A0AAQ3MTJ2</accession>
<evidence type="ECO:0000256" key="2">
    <source>
        <dbReference type="PROSITE-ProRule" id="PRU00708"/>
    </source>
</evidence>
<feature type="repeat" description="PPR" evidence="2">
    <location>
        <begin position="162"/>
        <end position="196"/>
    </location>
</feature>
<proteinExistence type="predicted"/>
<sequence>MLCALGKMISILARTDVAHPFGLKRMYSGNPFRSPIRYKMRKFDPWLVFFKREWESNWPFLVGFAVTGTVITKFSLGLTGKSPHQSLSVFEKEEGGTCDYVTYNAMIDGFASEDAFLMFRDMQKGCFGPTEVTFAQAIKMGLIGCVVVNNAMLTMYSGFMRDVVSWNIMVSTLLQENLEEEAILSYLKLRREGIELDEFTYGSLLFATDSLQVVDMIHSLVKIEVLNVLVSAYCRHRKMKMLAIQSGEYRQLSDMEFTGLF</sequence>
<evidence type="ECO:0000313" key="3">
    <source>
        <dbReference type="EMBL" id="WVY96841.1"/>
    </source>
</evidence>
<gene>
    <name evidence="3" type="ORF">V8G54_028992</name>
</gene>
<dbReference type="Proteomes" id="UP001374535">
    <property type="component" value="Chromosome 9"/>
</dbReference>
<reference evidence="3 4" key="1">
    <citation type="journal article" date="2023" name="Life. Sci Alliance">
        <title>Evolutionary insights into 3D genome organization and epigenetic landscape of Vigna mungo.</title>
        <authorList>
            <person name="Junaid A."/>
            <person name="Singh B."/>
            <person name="Bhatia S."/>
        </authorList>
    </citation>
    <scope>NUCLEOTIDE SEQUENCE [LARGE SCALE GENOMIC DNA]</scope>
    <source>
        <strain evidence="3">Urdbean</strain>
    </source>
</reference>
<dbReference type="PANTHER" id="PTHR34565">
    <property type="entry name" value="TRANSMEMBRANE PROTEIN"/>
    <property type="match status" value="1"/>
</dbReference>
<evidence type="ECO:0000256" key="1">
    <source>
        <dbReference type="ARBA" id="ARBA00022737"/>
    </source>
</evidence>